<evidence type="ECO:0000256" key="1">
    <source>
        <dbReference type="SAM" id="Phobius"/>
    </source>
</evidence>
<organism evidence="2">
    <name type="scientific">marine metagenome</name>
    <dbReference type="NCBI Taxonomy" id="408172"/>
    <lineage>
        <taxon>unclassified sequences</taxon>
        <taxon>metagenomes</taxon>
        <taxon>ecological metagenomes</taxon>
    </lineage>
</organism>
<feature type="transmembrane region" description="Helical" evidence="1">
    <location>
        <begin position="21"/>
        <end position="44"/>
    </location>
</feature>
<protein>
    <submittedName>
        <fullName evidence="2">Uncharacterized protein</fullName>
    </submittedName>
</protein>
<feature type="non-terminal residue" evidence="2">
    <location>
        <position position="69"/>
    </location>
</feature>
<name>A0A382GGM3_9ZZZZ</name>
<gene>
    <name evidence="2" type="ORF">METZ01_LOCUS226641</name>
</gene>
<sequence length="69" mass="7843">MFALMNESRRRSHFIPRTRDGWIVSGAFVLLFLLAMPPVTHVFLNRTEPTLVGIPFLFVALLAVYVALI</sequence>
<keyword evidence="1" id="KW-0472">Membrane</keyword>
<accession>A0A382GGM3</accession>
<evidence type="ECO:0000313" key="2">
    <source>
        <dbReference type="EMBL" id="SVB73787.1"/>
    </source>
</evidence>
<dbReference type="AlphaFoldDB" id="A0A382GGM3"/>
<keyword evidence="1" id="KW-0812">Transmembrane</keyword>
<dbReference type="EMBL" id="UINC01055194">
    <property type="protein sequence ID" value="SVB73787.1"/>
    <property type="molecule type" value="Genomic_DNA"/>
</dbReference>
<proteinExistence type="predicted"/>
<reference evidence="2" key="1">
    <citation type="submission" date="2018-05" db="EMBL/GenBank/DDBJ databases">
        <authorList>
            <person name="Lanie J.A."/>
            <person name="Ng W.-L."/>
            <person name="Kazmierczak K.M."/>
            <person name="Andrzejewski T.M."/>
            <person name="Davidsen T.M."/>
            <person name="Wayne K.J."/>
            <person name="Tettelin H."/>
            <person name="Glass J.I."/>
            <person name="Rusch D."/>
            <person name="Podicherti R."/>
            <person name="Tsui H.-C.T."/>
            <person name="Winkler M.E."/>
        </authorList>
    </citation>
    <scope>NUCLEOTIDE SEQUENCE</scope>
</reference>
<keyword evidence="1" id="KW-1133">Transmembrane helix</keyword>
<feature type="transmembrane region" description="Helical" evidence="1">
    <location>
        <begin position="50"/>
        <end position="68"/>
    </location>
</feature>